<dbReference type="Proteomes" id="UP000234474">
    <property type="component" value="Unassembled WGS sequence"/>
</dbReference>
<dbReference type="EMBL" id="MSZS01000002">
    <property type="protein sequence ID" value="PKX97822.1"/>
    <property type="molecule type" value="Genomic_DNA"/>
</dbReference>
<name>A0A2I1CJL9_ASPN1</name>
<reference evidence="3" key="1">
    <citation type="journal article" date="2018" name="Proc. Natl. Acad. Sci. U.S.A.">
        <title>Linking secondary metabolites to gene clusters through genome sequencing of six diverse Aspergillus species.</title>
        <authorList>
            <person name="Kaerboelling I."/>
            <person name="Vesth T.C."/>
            <person name="Frisvad J.C."/>
            <person name="Nybo J.L."/>
            <person name="Theobald S."/>
            <person name="Kuo A."/>
            <person name="Bowyer P."/>
            <person name="Matsuda Y."/>
            <person name="Mondo S."/>
            <person name="Lyhne E.K."/>
            <person name="Kogle M.E."/>
            <person name="Clum A."/>
            <person name="Lipzen A."/>
            <person name="Salamov A."/>
            <person name="Ngan C.Y."/>
            <person name="Daum C."/>
            <person name="Chiniquy J."/>
            <person name="Barry K."/>
            <person name="LaButti K."/>
            <person name="Haridas S."/>
            <person name="Simmons B.A."/>
            <person name="Magnuson J.K."/>
            <person name="Mortensen U.H."/>
            <person name="Larsen T.O."/>
            <person name="Grigoriev I.V."/>
            <person name="Baker S.E."/>
            <person name="Andersen M.R."/>
        </authorList>
    </citation>
    <scope>NUCLEOTIDE SEQUENCE [LARGE SCALE GENOMIC DNA]</scope>
    <source>
        <strain evidence="3">IBT 16806</strain>
    </source>
</reference>
<organism evidence="2 3">
    <name type="scientific">Aspergillus novofumigatus (strain IBT 16806)</name>
    <dbReference type="NCBI Taxonomy" id="1392255"/>
    <lineage>
        <taxon>Eukaryota</taxon>
        <taxon>Fungi</taxon>
        <taxon>Dikarya</taxon>
        <taxon>Ascomycota</taxon>
        <taxon>Pezizomycotina</taxon>
        <taxon>Eurotiomycetes</taxon>
        <taxon>Eurotiomycetidae</taxon>
        <taxon>Eurotiales</taxon>
        <taxon>Aspergillaceae</taxon>
        <taxon>Aspergillus</taxon>
        <taxon>Aspergillus subgen. Fumigati</taxon>
    </lineage>
</organism>
<keyword evidence="1" id="KW-0472">Membrane</keyword>
<evidence type="ECO:0000313" key="3">
    <source>
        <dbReference type="Proteomes" id="UP000234474"/>
    </source>
</evidence>
<accession>A0A2I1CJL9</accession>
<dbReference type="GeneID" id="36528382"/>
<evidence type="ECO:0000313" key="2">
    <source>
        <dbReference type="EMBL" id="PKX97822.1"/>
    </source>
</evidence>
<sequence length="168" mass="19296">MALHVIRSAVLQLMSEHRCGWLIILVLSMPRKVRYQPLHIISCATVVWSLGFVDIVLDIGRMHYLHRSLLLPGILAMQRYFCDSISLWDGSTSLSPVCRLHLRKILVHPRSRSATWHYCIYTPYPNFNPSCKRPELTETVDALISSGLRNWLEEATNLGLSILWADEI</sequence>
<proteinExistence type="predicted"/>
<dbReference type="RefSeq" id="XP_024686417.1">
    <property type="nucleotide sequence ID" value="XM_024821056.1"/>
</dbReference>
<keyword evidence="3" id="KW-1185">Reference proteome</keyword>
<keyword evidence="1" id="KW-1133">Transmembrane helix</keyword>
<dbReference type="VEuPathDB" id="FungiDB:P174DRAFT_117804"/>
<dbReference type="AlphaFoldDB" id="A0A2I1CJL9"/>
<protein>
    <submittedName>
        <fullName evidence="2">Uncharacterized protein</fullName>
    </submittedName>
</protein>
<gene>
    <name evidence="2" type="ORF">P174DRAFT_117804</name>
</gene>
<comment type="caution">
    <text evidence="2">The sequence shown here is derived from an EMBL/GenBank/DDBJ whole genome shotgun (WGS) entry which is preliminary data.</text>
</comment>
<evidence type="ECO:0000256" key="1">
    <source>
        <dbReference type="SAM" id="Phobius"/>
    </source>
</evidence>
<feature type="transmembrane region" description="Helical" evidence="1">
    <location>
        <begin position="38"/>
        <end position="57"/>
    </location>
</feature>
<keyword evidence="1" id="KW-0812">Transmembrane</keyword>